<comment type="caution">
    <text evidence="3">The sequence shown here is derived from an EMBL/GenBank/DDBJ whole genome shotgun (WGS) entry which is preliminary data.</text>
</comment>
<evidence type="ECO:0000313" key="3">
    <source>
        <dbReference type="EMBL" id="NYZ19544.1"/>
    </source>
</evidence>
<evidence type="ECO:0000256" key="2">
    <source>
        <dbReference type="SAM" id="SignalP"/>
    </source>
</evidence>
<protein>
    <recommendedName>
        <fullName evidence="5">DUF4398 domain-containing protein</fullName>
    </recommendedName>
</protein>
<feature type="region of interest" description="Disordered" evidence="1">
    <location>
        <begin position="43"/>
        <end position="102"/>
    </location>
</feature>
<keyword evidence="2" id="KW-0732">Signal</keyword>
<feature type="signal peptide" evidence="2">
    <location>
        <begin position="1"/>
        <end position="22"/>
    </location>
</feature>
<dbReference type="EMBL" id="JABFDB010000003">
    <property type="protein sequence ID" value="NYZ19544.1"/>
    <property type="molecule type" value="Genomic_DNA"/>
</dbReference>
<organism evidence="3 4">
    <name type="scientific">Azospirillum oleiclasticum</name>
    <dbReference type="NCBI Taxonomy" id="2735135"/>
    <lineage>
        <taxon>Bacteria</taxon>
        <taxon>Pseudomonadati</taxon>
        <taxon>Pseudomonadota</taxon>
        <taxon>Alphaproteobacteria</taxon>
        <taxon>Rhodospirillales</taxon>
        <taxon>Azospirillaceae</taxon>
        <taxon>Azospirillum</taxon>
    </lineage>
</organism>
<dbReference type="RefSeq" id="WP_180281322.1">
    <property type="nucleotide sequence ID" value="NZ_JABFDB010000003.1"/>
</dbReference>
<evidence type="ECO:0000256" key="1">
    <source>
        <dbReference type="SAM" id="MobiDB-lite"/>
    </source>
</evidence>
<feature type="chain" id="PRO_5046994229" description="DUF4398 domain-containing protein" evidence="2">
    <location>
        <begin position="23"/>
        <end position="141"/>
    </location>
</feature>
<gene>
    <name evidence="3" type="ORF">HND93_07460</name>
</gene>
<proteinExistence type="predicted"/>
<evidence type="ECO:0008006" key="5">
    <source>
        <dbReference type="Google" id="ProtNLM"/>
    </source>
</evidence>
<reference evidence="3 4" key="1">
    <citation type="submission" date="2020-05" db="EMBL/GenBank/DDBJ databases">
        <title>Azospirillum oleiclasticum sp. nov, a nitrogen-fixing and heavy crude oil-emulsifying bacterium isolated from the crude oil of Yumen Oilfield.</title>
        <authorList>
            <person name="Wu D."/>
            <person name="Cai M."/>
            <person name="Zhang X."/>
        </authorList>
    </citation>
    <scope>NUCLEOTIDE SEQUENCE [LARGE SCALE GENOMIC DNA]</scope>
    <source>
        <strain evidence="3 4">ROY-1-1-2</strain>
    </source>
</reference>
<accession>A0ABX2T5F0</accession>
<dbReference type="Proteomes" id="UP000584642">
    <property type="component" value="Unassembled WGS sequence"/>
</dbReference>
<sequence length="141" mass="14200">MRAVACLIGAGLLLAAQSPALAQQGCGDAVSALAQRHNIALAAAEGGDPTTPSAPATKESLGVGVMDRLEQAEAVNRPETTEGSAGSTAPAPVDTAAQASARRIQAEALLNEARQDAQAGRMDECRSKLDAARPLLEASGN</sequence>
<keyword evidence="4" id="KW-1185">Reference proteome</keyword>
<evidence type="ECO:0000313" key="4">
    <source>
        <dbReference type="Proteomes" id="UP000584642"/>
    </source>
</evidence>
<name>A0ABX2T5F0_9PROT</name>